<dbReference type="Proteomes" id="UP001283361">
    <property type="component" value="Unassembled WGS sequence"/>
</dbReference>
<dbReference type="AlphaFoldDB" id="A0AAE1ECI4"/>
<keyword evidence="1" id="KW-0732">Signal</keyword>
<proteinExistence type="predicted"/>
<organism evidence="2 3">
    <name type="scientific">Elysia crispata</name>
    <name type="common">lettuce slug</name>
    <dbReference type="NCBI Taxonomy" id="231223"/>
    <lineage>
        <taxon>Eukaryota</taxon>
        <taxon>Metazoa</taxon>
        <taxon>Spiralia</taxon>
        <taxon>Lophotrochozoa</taxon>
        <taxon>Mollusca</taxon>
        <taxon>Gastropoda</taxon>
        <taxon>Heterobranchia</taxon>
        <taxon>Euthyneura</taxon>
        <taxon>Panpulmonata</taxon>
        <taxon>Sacoglossa</taxon>
        <taxon>Placobranchoidea</taxon>
        <taxon>Plakobranchidae</taxon>
        <taxon>Elysia</taxon>
    </lineage>
</organism>
<dbReference type="EMBL" id="JAWDGP010000230">
    <property type="protein sequence ID" value="KAK3802501.1"/>
    <property type="molecule type" value="Genomic_DNA"/>
</dbReference>
<accession>A0AAE1ECI4</accession>
<feature type="chain" id="PRO_5041933857" evidence="1">
    <location>
        <begin position="33"/>
        <end position="209"/>
    </location>
</feature>
<reference evidence="2" key="1">
    <citation type="journal article" date="2023" name="G3 (Bethesda)">
        <title>A reference genome for the long-term kleptoplast-retaining sea slug Elysia crispata morphotype clarki.</title>
        <authorList>
            <person name="Eastman K.E."/>
            <person name="Pendleton A.L."/>
            <person name="Shaikh M.A."/>
            <person name="Suttiyut T."/>
            <person name="Ogas R."/>
            <person name="Tomko P."/>
            <person name="Gavelis G."/>
            <person name="Widhalm J.R."/>
            <person name="Wisecaver J.H."/>
        </authorList>
    </citation>
    <scope>NUCLEOTIDE SEQUENCE</scope>
    <source>
        <strain evidence="2">ECLA1</strain>
    </source>
</reference>
<keyword evidence="3" id="KW-1185">Reference proteome</keyword>
<sequence>MTKDHEGRRHKPSAMTLTPAAMFVLAVTLAAGEKICFPPKAEYKLLATVSLDDLYMACDYDQGKIIVTPANDTKGDMWTLFDLNTHRTYFQPEKGKCLYKECPTTELMAKCLPDGAQFLKTIDNHDMYAMTSTTGVSWVLGVSKIEGSDLYHKYLSRVTLYGSVLDIAVSYQCSDSISDPTVFERDLSVCQEVKIGSRKGKEPKLEREN</sequence>
<evidence type="ECO:0000313" key="2">
    <source>
        <dbReference type="EMBL" id="KAK3802501.1"/>
    </source>
</evidence>
<gene>
    <name evidence="2" type="ORF">RRG08_043331</name>
</gene>
<name>A0AAE1ECI4_9GAST</name>
<evidence type="ECO:0000256" key="1">
    <source>
        <dbReference type="SAM" id="SignalP"/>
    </source>
</evidence>
<feature type="signal peptide" evidence="1">
    <location>
        <begin position="1"/>
        <end position="32"/>
    </location>
</feature>
<protein>
    <submittedName>
        <fullName evidence="2">Uncharacterized protein</fullName>
    </submittedName>
</protein>
<evidence type="ECO:0000313" key="3">
    <source>
        <dbReference type="Proteomes" id="UP001283361"/>
    </source>
</evidence>
<comment type="caution">
    <text evidence="2">The sequence shown here is derived from an EMBL/GenBank/DDBJ whole genome shotgun (WGS) entry which is preliminary data.</text>
</comment>